<dbReference type="Proteomes" id="UP001201163">
    <property type="component" value="Unassembled WGS sequence"/>
</dbReference>
<comment type="caution">
    <text evidence="3">The sequence shown here is derived from an EMBL/GenBank/DDBJ whole genome shotgun (WGS) entry which is preliminary data.</text>
</comment>
<feature type="transmembrane region" description="Helical" evidence="2">
    <location>
        <begin position="47"/>
        <end position="68"/>
    </location>
</feature>
<keyword evidence="4" id="KW-1185">Reference proteome</keyword>
<keyword evidence="2" id="KW-0812">Transmembrane</keyword>
<accession>A0AAD4Q918</accession>
<name>A0AAD4Q918_9AGAM</name>
<feature type="region of interest" description="Disordered" evidence="1">
    <location>
        <begin position="1"/>
        <end position="20"/>
    </location>
</feature>
<evidence type="ECO:0000256" key="2">
    <source>
        <dbReference type="SAM" id="Phobius"/>
    </source>
</evidence>
<organism evidence="3 4">
    <name type="scientific">Lactarius akahatsu</name>
    <dbReference type="NCBI Taxonomy" id="416441"/>
    <lineage>
        <taxon>Eukaryota</taxon>
        <taxon>Fungi</taxon>
        <taxon>Dikarya</taxon>
        <taxon>Basidiomycota</taxon>
        <taxon>Agaricomycotina</taxon>
        <taxon>Agaricomycetes</taxon>
        <taxon>Russulales</taxon>
        <taxon>Russulaceae</taxon>
        <taxon>Lactarius</taxon>
    </lineage>
</organism>
<dbReference type="AlphaFoldDB" id="A0AAD4Q918"/>
<feature type="compositionally biased region" description="Low complexity" evidence="1">
    <location>
        <begin position="137"/>
        <end position="161"/>
    </location>
</feature>
<reference evidence="3" key="1">
    <citation type="submission" date="2022-01" db="EMBL/GenBank/DDBJ databases">
        <title>Comparative genomics reveals a dynamic genome evolution in the ectomycorrhizal milk-cap (Lactarius) mushrooms.</title>
        <authorList>
            <consortium name="DOE Joint Genome Institute"/>
            <person name="Lebreton A."/>
            <person name="Tang N."/>
            <person name="Kuo A."/>
            <person name="LaButti K."/>
            <person name="Drula E."/>
            <person name="Barry K."/>
            <person name="Clum A."/>
            <person name="Lipzen A."/>
            <person name="Mousain D."/>
            <person name="Ng V."/>
            <person name="Wang R."/>
            <person name="Wang X."/>
            <person name="Dai Y."/>
            <person name="Henrissat B."/>
            <person name="Grigoriev I.V."/>
            <person name="Guerin-Laguette A."/>
            <person name="Yu F."/>
            <person name="Martin F.M."/>
        </authorList>
    </citation>
    <scope>NUCLEOTIDE SEQUENCE</scope>
    <source>
        <strain evidence="3">QP</strain>
    </source>
</reference>
<feature type="region of interest" description="Disordered" evidence="1">
    <location>
        <begin position="137"/>
        <end position="163"/>
    </location>
</feature>
<protein>
    <submittedName>
        <fullName evidence="3">Uncharacterized protein</fullName>
    </submittedName>
</protein>
<sequence length="212" mass="22578">MSTSPQSEMQPAKDASKLPVYSDSTYPVGPDVSGEISYIHVPPLSPLSITIITIASLSIALFLWCYIYPLTQRSRGSRAARGVLHRDGKRPVLASTRSLFGLRPKTPPTPTTPQLLAHYGPSDARIARPPPALSLCRGSSLSPPSLSPTLSSSPSCASSSPMTPPLYSESLYADSEVIVAPVNVNILGHVVENRTTPKKGGEHYHGHGLEGE</sequence>
<evidence type="ECO:0000313" key="4">
    <source>
        <dbReference type="Proteomes" id="UP001201163"/>
    </source>
</evidence>
<keyword evidence="2" id="KW-1133">Transmembrane helix</keyword>
<dbReference type="EMBL" id="JAKELL010000045">
    <property type="protein sequence ID" value="KAH8987885.1"/>
    <property type="molecule type" value="Genomic_DNA"/>
</dbReference>
<evidence type="ECO:0000256" key="1">
    <source>
        <dbReference type="SAM" id="MobiDB-lite"/>
    </source>
</evidence>
<gene>
    <name evidence="3" type="ORF">EDB92DRAFT_1948388</name>
</gene>
<evidence type="ECO:0000313" key="3">
    <source>
        <dbReference type="EMBL" id="KAH8987885.1"/>
    </source>
</evidence>
<proteinExistence type="predicted"/>
<keyword evidence="2" id="KW-0472">Membrane</keyword>